<gene>
    <name evidence="6" type="ORF">G5C33_06780</name>
</gene>
<evidence type="ECO:0000313" key="7">
    <source>
        <dbReference type="Proteomes" id="UP000501568"/>
    </source>
</evidence>
<feature type="transmembrane region" description="Helical" evidence="5">
    <location>
        <begin position="166"/>
        <end position="189"/>
    </location>
</feature>
<proteinExistence type="predicted"/>
<evidence type="ECO:0000256" key="5">
    <source>
        <dbReference type="SAM" id="Phobius"/>
    </source>
</evidence>
<feature type="transmembrane region" description="Helical" evidence="5">
    <location>
        <begin position="109"/>
        <end position="126"/>
    </location>
</feature>
<dbReference type="Pfam" id="PF01943">
    <property type="entry name" value="Polysacc_synt"/>
    <property type="match status" value="1"/>
</dbReference>
<dbReference type="KEGG" id="spzr:G5C33_06780"/>
<evidence type="ECO:0000256" key="4">
    <source>
        <dbReference type="ARBA" id="ARBA00023136"/>
    </source>
</evidence>
<dbReference type="RefSeq" id="WP_165326519.1">
    <property type="nucleotide sequence ID" value="NZ_CP049109.1"/>
</dbReference>
<evidence type="ECO:0000313" key="6">
    <source>
        <dbReference type="EMBL" id="QIG79519.1"/>
    </source>
</evidence>
<sequence length="414" mass="44059">MFKVIGRSAVAIVLTQGTNFLFPLVALPFISRALGVEGFGLYTVALAFGNYLLLFSDFTFNVNGPLHAAEAVRKQALSRLAINSIILKTLILAPATVVCAIALRETTGGSVDYIFAAIITAMMTAYTPRWMMYSLDKIGLFLIFSIVSKATWLFLVIVLVTGPEDISLLLLLTAATQAITAVGSLIYVFSLRSGQARGSFGDAIALFRSDFDQYLAILGVSSLRDMPVIILSAFFAPAAIALYGLADRVRFALLSVVAPVTQSLFLLSSRLSARDGEGVPQHVRGITNIGLIACVSVASLACAALAPLIVDILGGAEFASAVSMLRIIVFIPIFTAINSSLGVNTLLANGHKRAYARTQLVAVAFSVPTLLALIYFQGTIGAAFGGLLAEALMSCFLALQCRRHKLLGYAFALR</sequence>
<keyword evidence="7" id="KW-1185">Reference proteome</keyword>
<feature type="transmembrane region" description="Helical" evidence="5">
    <location>
        <begin position="80"/>
        <end position="103"/>
    </location>
</feature>
<feature type="transmembrane region" description="Helical" evidence="5">
    <location>
        <begin position="228"/>
        <end position="245"/>
    </location>
</feature>
<name>A0A6G6Y3P8_9SPHN</name>
<organism evidence="6 7">
    <name type="scientific">Stakelama tenebrarum</name>
    <dbReference type="NCBI Taxonomy" id="2711215"/>
    <lineage>
        <taxon>Bacteria</taxon>
        <taxon>Pseudomonadati</taxon>
        <taxon>Pseudomonadota</taxon>
        <taxon>Alphaproteobacteria</taxon>
        <taxon>Sphingomonadales</taxon>
        <taxon>Sphingomonadaceae</taxon>
        <taxon>Stakelama</taxon>
    </lineage>
</organism>
<dbReference type="AlphaFoldDB" id="A0A6G6Y3P8"/>
<keyword evidence="3 5" id="KW-1133">Transmembrane helix</keyword>
<dbReference type="InterPro" id="IPR002797">
    <property type="entry name" value="Polysacc_synth"/>
</dbReference>
<feature type="transmembrane region" description="Helical" evidence="5">
    <location>
        <begin position="359"/>
        <end position="376"/>
    </location>
</feature>
<keyword evidence="4 5" id="KW-0472">Membrane</keyword>
<comment type="subcellular location">
    <subcellularLocation>
        <location evidence="1">Membrane</location>
        <topology evidence="1">Multi-pass membrane protein</topology>
    </subcellularLocation>
</comment>
<feature type="transmembrane region" description="Helical" evidence="5">
    <location>
        <begin position="322"/>
        <end position="347"/>
    </location>
</feature>
<dbReference type="GO" id="GO:0016020">
    <property type="term" value="C:membrane"/>
    <property type="evidence" value="ECO:0007669"/>
    <property type="project" value="UniProtKB-SubCell"/>
</dbReference>
<keyword evidence="2 5" id="KW-0812">Transmembrane</keyword>
<dbReference type="Proteomes" id="UP000501568">
    <property type="component" value="Chromosome"/>
</dbReference>
<evidence type="ECO:0000256" key="3">
    <source>
        <dbReference type="ARBA" id="ARBA00022989"/>
    </source>
</evidence>
<feature type="transmembrane region" description="Helical" evidence="5">
    <location>
        <begin position="382"/>
        <end position="399"/>
    </location>
</feature>
<accession>A0A6G6Y3P8</accession>
<feature type="transmembrane region" description="Helical" evidence="5">
    <location>
        <begin position="12"/>
        <end position="33"/>
    </location>
</feature>
<dbReference type="EMBL" id="CP049109">
    <property type="protein sequence ID" value="QIG79519.1"/>
    <property type="molecule type" value="Genomic_DNA"/>
</dbReference>
<evidence type="ECO:0000256" key="2">
    <source>
        <dbReference type="ARBA" id="ARBA00022692"/>
    </source>
</evidence>
<evidence type="ECO:0000256" key="1">
    <source>
        <dbReference type="ARBA" id="ARBA00004141"/>
    </source>
</evidence>
<protein>
    <submittedName>
        <fullName evidence="6">Oligosaccharide flippase family protein</fullName>
    </submittedName>
</protein>
<feature type="transmembrane region" description="Helical" evidence="5">
    <location>
        <begin position="289"/>
        <end position="310"/>
    </location>
</feature>
<feature type="transmembrane region" description="Helical" evidence="5">
    <location>
        <begin position="138"/>
        <end position="160"/>
    </location>
</feature>
<dbReference type="PANTHER" id="PTHR43424">
    <property type="entry name" value="LOCUS PUTATIVE PROTEIN 1-RELATED"/>
    <property type="match status" value="1"/>
</dbReference>
<dbReference type="PANTHER" id="PTHR43424:SF1">
    <property type="entry name" value="LOCUS PUTATIVE PROTEIN 1-RELATED"/>
    <property type="match status" value="1"/>
</dbReference>
<feature type="transmembrane region" description="Helical" evidence="5">
    <location>
        <begin position="39"/>
        <end position="60"/>
    </location>
</feature>
<reference evidence="6 7" key="1">
    <citation type="submission" date="2020-02" db="EMBL/GenBank/DDBJ databases">
        <authorList>
            <person name="Zheng R.K."/>
            <person name="Sun C.M."/>
        </authorList>
    </citation>
    <scope>NUCLEOTIDE SEQUENCE [LARGE SCALE GENOMIC DNA]</scope>
    <source>
        <strain evidence="7">zrk23</strain>
    </source>
</reference>
<dbReference type="InterPro" id="IPR052556">
    <property type="entry name" value="PolySynth_Transporter"/>
</dbReference>